<dbReference type="OrthoDB" id="2454247at2"/>
<dbReference type="EMBL" id="JNVC02000001">
    <property type="protein sequence ID" value="KEZ53941.1"/>
    <property type="molecule type" value="Genomic_DNA"/>
</dbReference>
<dbReference type="STRING" id="246786.GS18_0203120"/>
<evidence type="ECO:0008006" key="3">
    <source>
        <dbReference type="Google" id="ProtNLM"/>
    </source>
</evidence>
<name>A0A084H2X9_METID</name>
<gene>
    <name evidence="1" type="ORF">GS18_0203120</name>
</gene>
<proteinExistence type="predicted"/>
<dbReference type="Pfam" id="PF11148">
    <property type="entry name" value="DUF2922"/>
    <property type="match status" value="1"/>
</dbReference>
<comment type="caution">
    <text evidence="1">The sequence shown here is derived from an EMBL/GenBank/DDBJ whole genome shotgun (WGS) entry which is preliminary data.</text>
</comment>
<organism evidence="1 2">
    <name type="scientific">Metabacillus indicus</name>
    <name type="common">Bacillus indicus</name>
    <dbReference type="NCBI Taxonomy" id="246786"/>
    <lineage>
        <taxon>Bacteria</taxon>
        <taxon>Bacillati</taxon>
        <taxon>Bacillota</taxon>
        <taxon>Bacilli</taxon>
        <taxon>Bacillales</taxon>
        <taxon>Bacillaceae</taxon>
        <taxon>Metabacillus</taxon>
    </lineage>
</organism>
<dbReference type="Proteomes" id="UP000028549">
    <property type="component" value="Unassembled WGS sequence"/>
</dbReference>
<dbReference type="AlphaFoldDB" id="A0A084H2X9"/>
<sequence length="71" mass="7674">MAKTLELHFLNEEGKIVKLMIDSPKEPVVPGDVSLAMDEILASNAFFSAGGNFISKKGGRIVERNVADLTI</sequence>
<keyword evidence="2" id="KW-1185">Reference proteome</keyword>
<protein>
    <recommendedName>
        <fullName evidence="3">DUF2922 domain-containing protein</fullName>
    </recommendedName>
</protein>
<accession>A0A084H2X9</accession>
<dbReference type="RefSeq" id="WP_029281655.1">
    <property type="nucleotide sequence ID" value="NZ_CANLZQ010000002.1"/>
</dbReference>
<evidence type="ECO:0000313" key="1">
    <source>
        <dbReference type="EMBL" id="KEZ53941.1"/>
    </source>
</evidence>
<dbReference type="InterPro" id="IPR021321">
    <property type="entry name" value="DUF2922"/>
</dbReference>
<evidence type="ECO:0000313" key="2">
    <source>
        <dbReference type="Proteomes" id="UP000028549"/>
    </source>
</evidence>
<reference evidence="1 2" key="1">
    <citation type="journal article" date="2005" name="Int. J. Syst. Evol. Microbiol.">
        <title>Bacillus cibi sp. nov., isolated from jeotgal, a traditional Korean fermented seafood.</title>
        <authorList>
            <person name="Yoon J.H."/>
            <person name="Lee C.H."/>
            <person name="Oh T.K."/>
        </authorList>
    </citation>
    <scope>NUCLEOTIDE SEQUENCE [LARGE SCALE GENOMIC DNA]</scope>
    <source>
        <strain evidence="1 2">DSM 16189</strain>
    </source>
</reference>